<comment type="caution">
    <text evidence="11">The sequence shown here is derived from an EMBL/GenBank/DDBJ whole genome shotgun (WGS) entry which is preliminary data.</text>
</comment>
<evidence type="ECO:0000256" key="10">
    <source>
        <dbReference type="ARBA" id="ARBA00030772"/>
    </source>
</evidence>
<dbReference type="RefSeq" id="WP_182171154.1">
    <property type="nucleotide sequence ID" value="NZ_JACFXU010000014.1"/>
</dbReference>
<organism evidence="11 12">
    <name type="scientific">Sediminihaliea albiluteola</name>
    <dbReference type="NCBI Taxonomy" id="2758564"/>
    <lineage>
        <taxon>Bacteria</taxon>
        <taxon>Pseudomonadati</taxon>
        <taxon>Pseudomonadota</taxon>
        <taxon>Gammaproteobacteria</taxon>
        <taxon>Cellvibrionales</taxon>
        <taxon>Halieaceae</taxon>
        <taxon>Sediminihaliea</taxon>
    </lineage>
</organism>
<evidence type="ECO:0000256" key="5">
    <source>
        <dbReference type="ARBA" id="ARBA00022475"/>
    </source>
</evidence>
<evidence type="ECO:0000256" key="3">
    <source>
        <dbReference type="ARBA" id="ARBA00021563"/>
    </source>
</evidence>
<sequence length="254" mass="27708">MRRYFPITVALLLFLLVLLVLKAPARLLPALLPSEQVILQGLSGSVWRGQSSRSLLRIGNNAYVQLGHLQWRLRPWSLLLLSPTVELESRWGEQRISANVAIHSGEDFELQALDANINAELLKHLAPLALDGRLSLQIAQLRLQQGWPAGGEGRLVWQQAVWSAPRGRLPLGSYVLEFKQADADAALSAEVLTLSGPLQAEGSMTLKQQIYALDLNITAEGGLDPSLRDALSLVATPQAEGFHLKINGALAALK</sequence>
<dbReference type="GO" id="GO:0015628">
    <property type="term" value="P:protein secretion by the type II secretion system"/>
    <property type="evidence" value="ECO:0007669"/>
    <property type="project" value="InterPro"/>
</dbReference>
<reference evidence="11 12" key="1">
    <citation type="submission" date="2020-07" db="EMBL/GenBank/DDBJ databases">
        <title>Halieaceae bacterium, F7430, whole genome shotgun sequencing project.</title>
        <authorList>
            <person name="Jiang S."/>
            <person name="Liu Z.W."/>
            <person name="Du Z.J."/>
        </authorList>
    </citation>
    <scope>NUCLEOTIDE SEQUENCE [LARGE SCALE GENOMIC DNA]</scope>
    <source>
        <strain evidence="11 12">F7430</strain>
    </source>
</reference>
<name>A0A7W2TVU2_9GAMM</name>
<accession>A0A7W2TVU2</accession>
<evidence type="ECO:0000256" key="1">
    <source>
        <dbReference type="ARBA" id="ARBA00004533"/>
    </source>
</evidence>
<comment type="similarity">
    <text evidence="2">Belongs to the GSP N family.</text>
</comment>
<evidence type="ECO:0000256" key="4">
    <source>
        <dbReference type="ARBA" id="ARBA00022448"/>
    </source>
</evidence>
<dbReference type="GO" id="GO:0005886">
    <property type="term" value="C:plasma membrane"/>
    <property type="evidence" value="ECO:0007669"/>
    <property type="project" value="UniProtKB-SubCell"/>
</dbReference>
<dbReference type="EMBL" id="JACFXU010000014">
    <property type="protein sequence ID" value="MBA6412905.1"/>
    <property type="molecule type" value="Genomic_DNA"/>
</dbReference>
<dbReference type="InterPro" id="IPR022792">
    <property type="entry name" value="T2SS_protein-GspN"/>
</dbReference>
<protein>
    <recommendedName>
        <fullName evidence="3">Type II secretion system protein N</fullName>
    </recommendedName>
    <alternativeName>
        <fullName evidence="10">General secretion pathway protein N</fullName>
    </alternativeName>
</protein>
<keyword evidence="12" id="KW-1185">Reference proteome</keyword>
<evidence type="ECO:0000256" key="7">
    <source>
        <dbReference type="ARBA" id="ARBA00022692"/>
    </source>
</evidence>
<evidence type="ECO:0000256" key="8">
    <source>
        <dbReference type="ARBA" id="ARBA00022927"/>
    </source>
</evidence>
<evidence type="ECO:0000313" key="11">
    <source>
        <dbReference type="EMBL" id="MBA6412905.1"/>
    </source>
</evidence>
<keyword evidence="4" id="KW-0813">Transport</keyword>
<keyword evidence="6" id="KW-0997">Cell inner membrane</keyword>
<keyword evidence="9" id="KW-0472">Membrane</keyword>
<keyword evidence="5" id="KW-1003">Cell membrane</keyword>
<evidence type="ECO:0000313" key="12">
    <source>
        <dbReference type="Proteomes" id="UP000539350"/>
    </source>
</evidence>
<keyword evidence="7" id="KW-0812">Transmembrane</keyword>
<evidence type="ECO:0000256" key="9">
    <source>
        <dbReference type="ARBA" id="ARBA00023136"/>
    </source>
</evidence>
<gene>
    <name evidence="11" type="ORF">H2508_07255</name>
</gene>
<dbReference type="Proteomes" id="UP000539350">
    <property type="component" value="Unassembled WGS sequence"/>
</dbReference>
<dbReference type="GO" id="GO:0015627">
    <property type="term" value="C:type II protein secretion system complex"/>
    <property type="evidence" value="ECO:0007669"/>
    <property type="project" value="InterPro"/>
</dbReference>
<comment type="subcellular location">
    <subcellularLocation>
        <location evidence="1">Cell inner membrane</location>
    </subcellularLocation>
</comment>
<evidence type="ECO:0000256" key="2">
    <source>
        <dbReference type="ARBA" id="ARBA00007208"/>
    </source>
</evidence>
<dbReference type="AlphaFoldDB" id="A0A7W2TVU2"/>
<dbReference type="Pfam" id="PF01203">
    <property type="entry name" value="T2SSN"/>
    <property type="match status" value="1"/>
</dbReference>
<evidence type="ECO:0000256" key="6">
    <source>
        <dbReference type="ARBA" id="ARBA00022519"/>
    </source>
</evidence>
<proteinExistence type="inferred from homology"/>
<keyword evidence="8" id="KW-0653">Protein transport</keyword>